<dbReference type="PATRIC" id="fig|294.194.peg.3117"/>
<dbReference type="Proteomes" id="UP000061348">
    <property type="component" value="Unassembled WGS sequence"/>
</dbReference>
<sequence>MHAHAVAGGAHGAGDVGAVGIIVRVERARGAEGAAIDIGASGGDRVETVFGGFGVIGIEP</sequence>
<name>A0A109LH22_PSEFL</name>
<evidence type="ECO:0000313" key="1">
    <source>
        <dbReference type="EMBL" id="KWV87518.1"/>
    </source>
</evidence>
<protein>
    <submittedName>
        <fullName evidence="1">Uncharacterized protein</fullName>
    </submittedName>
</protein>
<dbReference type="AlphaFoldDB" id="A0A109LH22"/>
<evidence type="ECO:0000313" key="2">
    <source>
        <dbReference type="Proteomes" id="UP000061348"/>
    </source>
</evidence>
<proteinExistence type="predicted"/>
<accession>A0A109LH22</accession>
<gene>
    <name evidence="1" type="ORF">PFLmoz3_02801</name>
</gene>
<reference evidence="1 2" key="1">
    <citation type="submission" date="2015-05" db="EMBL/GenBank/DDBJ databases">
        <title>A genomic and transcriptomic approach to investigate the blue pigment phenotype in Pseudomonas fluorescens.</title>
        <authorList>
            <person name="Andreani N.A."/>
            <person name="Cardazzo B."/>
        </authorList>
    </citation>
    <scope>NUCLEOTIDE SEQUENCE [LARGE SCALE GENOMIC DNA]</scope>
    <source>
        <strain evidence="1 2">Ps_22</strain>
    </source>
</reference>
<dbReference type="EMBL" id="LCYA01000077">
    <property type="protein sequence ID" value="KWV87518.1"/>
    <property type="molecule type" value="Genomic_DNA"/>
</dbReference>
<comment type="caution">
    <text evidence="1">The sequence shown here is derived from an EMBL/GenBank/DDBJ whole genome shotgun (WGS) entry which is preliminary data.</text>
</comment>
<organism evidence="1 2">
    <name type="scientific">Pseudomonas fluorescens</name>
    <dbReference type="NCBI Taxonomy" id="294"/>
    <lineage>
        <taxon>Bacteria</taxon>
        <taxon>Pseudomonadati</taxon>
        <taxon>Pseudomonadota</taxon>
        <taxon>Gammaproteobacteria</taxon>
        <taxon>Pseudomonadales</taxon>
        <taxon>Pseudomonadaceae</taxon>
        <taxon>Pseudomonas</taxon>
    </lineage>
</organism>